<dbReference type="Proteomes" id="UP000002730">
    <property type="component" value="Chromosome"/>
</dbReference>
<keyword evidence="6" id="KW-1185">Reference proteome</keyword>
<dbReference type="Gene3D" id="3.10.490.10">
    <property type="entry name" value="Gamma-glutamyl cyclotransferase-like"/>
    <property type="match status" value="1"/>
</dbReference>
<dbReference type="STRING" id="573061.Clocel_3981"/>
<evidence type="ECO:0000313" key="6">
    <source>
        <dbReference type="Proteomes" id="UP000002730"/>
    </source>
</evidence>
<proteinExistence type="predicted"/>
<feature type="domain" description="Gamma-glutamylcyclotransferase AIG2-like" evidence="4">
    <location>
        <begin position="19"/>
        <end position="125"/>
    </location>
</feature>
<feature type="active site" description="Proton acceptor" evidence="2">
    <location>
        <position position="90"/>
    </location>
</feature>
<gene>
    <name evidence="5" type="ordered locus">Clocel_3981</name>
</gene>
<dbReference type="Pfam" id="PF06094">
    <property type="entry name" value="GGACT"/>
    <property type="match status" value="1"/>
</dbReference>
<protein>
    <submittedName>
        <fullName evidence="5">AIG2 family protein</fullName>
    </submittedName>
</protein>
<feature type="binding site" evidence="3">
    <location>
        <begin position="18"/>
        <end position="23"/>
    </location>
    <ligand>
        <name>substrate</name>
    </ligand>
</feature>
<keyword evidence="1" id="KW-0456">Lyase</keyword>
<sequence>MVEGYSPRKEGKQMKRYYLAYGSNLNVTQMRFRCPTARVVGTAVIEDYELLFKGSKSGSYLTIEPKEGAKVPVAVWSVEEEDEAALDRYEGFPTFYYKKEMQIVVTGIKSKKERLRDAFVYIMHEDRPFGIPTWNYVQTCITGYNTFKFDQSLLMNAIRKSRKELGI</sequence>
<evidence type="ECO:0000256" key="1">
    <source>
        <dbReference type="ARBA" id="ARBA00023239"/>
    </source>
</evidence>
<dbReference type="InterPro" id="IPR017939">
    <property type="entry name" value="G-Glutamylcylcotransferase"/>
</dbReference>
<dbReference type="HOGENOM" id="CLU_048475_5_0_9"/>
<dbReference type="PANTHER" id="PTHR12935">
    <property type="entry name" value="GAMMA-GLUTAMYLCYCLOTRANSFERASE"/>
    <property type="match status" value="1"/>
</dbReference>
<organism evidence="5 6">
    <name type="scientific">Clostridium cellulovorans (strain ATCC 35296 / DSM 3052 / OCM 3 / 743B)</name>
    <dbReference type="NCBI Taxonomy" id="573061"/>
    <lineage>
        <taxon>Bacteria</taxon>
        <taxon>Bacillati</taxon>
        <taxon>Bacillota</taxon>
        <taxon>Clostridia</taxon>
        <taxon>Eubacteriales</taxon>
        <taxon>Clostridiaceae</taxon>
        <taxon>Clostridium</taxon>
    </lineage>
</organism>
<accession>D9SLK7</accession>
<evidence type="ECO:0000259" key="4">
    <source>
        <dbReference type="Pfam" id="PF06094"/>
    </source>
</evidence>
<dbReference type="InterPro" id="IPR009288">
    <property type="entry name" value="AIG2-like_dom"/>
</dbReference>
<reference evidence="5 6" key="1">
    <citation type="submission" date="2010-08" db="EMBL/GenBank/DDBJ databases">
        <title>Complete sequence of Clostridium cellulovorans 743B.</title>
        <authorList>
            <consortium name="US DOE Joint Genome Institute"/>
            <person name="Lucas S."/>
            <person name="Copeland A."/>
            <person name="Lapidus A."/>
            <person name="Cheng J.-F."/>
            <person name="Bruce D."/>
            <person name="Goodwin L."/>
            <person name="Pitluck S."/>
            <person name="Chertkov O."/>
            <person name="Detter J.C."/>
            <person name="Han C."/>
            <person name="Tapia R."/>
            <person name="Land M."/>
            <person name="Hauser L."/>
            <person name="Chang Y.-J."/>
            <person name="Jeffries C."/>
            <person name="Kyrpides N."/>
            <person name="Ivanova N."/>
            <person name="Mikhailova N."/>
            <person name="Hemme C.L."/>
            <person name="Woyke T."/>
        </authorList>
    </citation>
    <scope>NUCLEOTIDE SEQUENCE [LARGE SCALE GENOMIC DNA]</scope>
    <source>
        <strain evidence="6">ATCC 35296 / DSM 3052 / OCM 3 / 743B</strain>
    </source>
</reference>
<dbReference type="EMBL" id="CP002160">
    <property type="protein sequence ID" value="ADL53644.1"/>
    <property type="molecule type" value="Genomic_DNA"/>
</dbReference>
<dbReference type="GO" id="GO:0003839">
    <property type="term" value="F:gamma-glutamylcyclotransferase activity"/>
    <property type="evidence" value="ECO:0007669"/>
    <property type="project" value="InterPro"/>
</dbReference>
<dbReference type="InterPro" id="IPR013024">
    <property type="entry name" value="GGCT-like"/>
</dbReference>
<feature type="binding site" evidence="3">
    <location>
        <position position="136"/>
    </location>
    <ligand>
        <name>substrate</name>
    </ligand>
</feature>
<dbReference type="PANTHER" id="PTHR12935:SF0">
    <property type="entry name" value="GAMMA-GLUTAMYLCYCLOTRANSFERASE"/>
    <property type="match status" value="1"/>
</dbReference>
<dbReference type="SUPFAM" id="SSF110857">
    <property type="entry name" value="Gamma-glutamyl cyclotransferase-like"/>
    <property type="match status" value="1"/>
</dbReference>
<dbReference type="eggNOG" id="COG2105">
    <property type="taxonomic scope" value="Bacteria"/>
</dbReference>
<dbReference type="AlphaFoldDB" id="D9SLK7"/>
<name>D9SLK7_CLOC7</name>
<dbReference type="InterPro" id="IPR036568">
    <property type="entry name" value="GGCT-like_sf"/>
</dbReference>
<evidence type="ECO:0000313" key="5">
    <source>
        <dbReference type="EMBL" id="ADL53644.1"/>
    </source>
</evidence>
<dbReference type="KEGG" id="ccb:Clocel_3981"/>
<dbReference type="CDD" id="cd06661">
    <property type="entry name" value="GGCT_like"/>
    <property type="match status" value="1"/>
</dbReference>
<evidence type="ECO:0000256" key="2">
    <source>
        <dbReference type="PIRSR" id="PIRSR617939-1"/>
    </source>
</evidence>
<evidence type="ECO:0000256" key="3">
    <source>
        <dbReference type="PIRSR" id="PIRSR617939-2"/>
    </source>
</evidence>